<accession>A0AB39XI56</accession>
<evidence type="ECO:0000313" key="2">
    <source>
        <dbReference type="EMBL" id="XDV56890.1"/>
    </source>
</evidence>
<dbReference type="InterPro" id="IPR032557">
    <property type="entry name" value="DUF4935"/>
</dbReference>
<feature type="domain" description="DUF4935" evidence="1">
    <location>
        <begin position="5"/>
        <end position="67"/>
    </location>
</feature>
<proteinExistence type="predicted"/>
<reference evidence="2" key="1">
    <citation type="submission" date="2024-08" db="EMBL/GenBank/DDBJ databases">
        <authorList>
            <person name="Chaddad Z."/>
            <person name="Lamrabet M."/>
            <person name="Bouhnik O."/>
            <person name="Alami S."/>
            <person name="Wipf D."/>
            <person name="Courty P.E."/>
            <person name="Missbah El Idrissi M."/>
        </authorList>
    </citation>
    <scope>NUCLEOTIDE SEQUENCE</scope>
    <source>
        <strain evidence="2">LLZ17</strain>
    </source>
</reference>
<dbReference type="SUPFAM" id="SSF88723">
    <property type="entry name" value="PIN domain-like"/>
    <property type="match status" value="1"/>
</dbReference>
<dbReference type="RefSeq" id="WP_369721326.1">
    <property type="nucleotide sequence ID" value="NZ_CP165734.1"/>
</dbReference>
<dbReference type="EMBL" id="CP165734">
    <property type="protein sequence ID" value="XDV56890.1"/>
    <property type="molecule type" value="Genomic_DNA"/>
</dbReference>
<dbReference type="InterPro" id="IPR029060">
    <property type="entry name" value="PIN-like_dom_sf"/>
</dbReference>
<evidence type="ECO:0000259" key="1">
    <source>
        <dbReference type="Pfam" id="PF16289"/>
    </source>
</evidence>
<dbReference type="AlphaFoldDB" id="A0AB39XI56"/>
<organism evidence="2">
    <name type="scientific">Bradyrhizobium sp. LLZ17</name>
    <dbReference type="NCBI Taxonomy" id="3239388"/>
    <lineage>
        <taxon>Bacteria</taxon>
        <taxon>Pseudomonadati</taxon>
        <taxon>Pseudomonadota</taxon>
        <taxon>Alphaproteobacteria</taxon>
        <taxon>Hyphomicrobiales</taxon>
        <taxon>Nitrobacteraceae</taxon>
        <taxon>Bradyrhizobium</taxon>
    </lineage>
</organism>
<name>A0AB39XI56_9BRAD</name>
<gene>
    <name evidence="2" type="ORF">AB8Z38_30530</name>
</gene>
<protein>
    <submittedName>
        <fullName evidence="2">PIN domain-containing protein</fullName>
    </submittedName>
</protein>
<sequence length="73" mass="8539">MFRLLIDTSVWLDLAKDYREQPIISALEDLVAAGEIELIVPQIVVDEFDRNKARVVDEARRSLQSHFRLCVRR</sequence>
<dbReference type="Pfam" id="PF16289">
    <property type="entry name" value="PIN_12"/>
    <property type="match status" value="1"/>
</dbReference>